<dbReference type="Gene3D" id="3.40.50.300">
    <property type="entry name" value="P-loop containing nucleotide triphosphate hydrolases"/>
    <property type="match status" value="1"/>
</dbReference>
<dbReference type="SMART" id="SM00175">
    <property type="entry name" value="RAB"/>
    <property type="match status" value="1"/>
</dbReference>
<name>A0A2B7Y2I6_POLH7</name>
<dbReference type="EMBL" id="PDNA01000082">
    <property type="protein sequence ID" value="PGH15480.1"/>
    <property type="molecule type" value="Genomic_DNA"/>
</dbReference>
<comment type="subcellular location">
    <subcellularLocation>
        <location evidence="1">Nucleus</location>
    </subcellularLocation>
</comment>
<comment type="caution">
    <text evidence="9">The sequence shown here is derived from an EMBL/GenBank/DDBJ whole genome shotgun (WGS) entry which is preliminary data.</text>
</comment>
<keyword evidence="3" id="KW-0813">Transport</keyword>
<accession>A0A2B7Y2I6</accession>
<keyword evidence="7" id="KW-0539">Nucleus</keyword>
<evidence type="ECO:0008006" key="11">
    <source>
        <dbReference type="Google" id="ProtNLM"/>
    </source>
</evidence>
<evidence type="ECO:0000256" key="3">
    <source>
        <dbReference type="ARBA" id="ARBA00022448"/>
    </source>
</evidence>
<dbReference type="InterPro" id="IPR001806">
    <property type="entry name" value="Small_GTPase"/>
</dbReference>
<dbReference type="GO" id="GO:0003924">
    <property type="term" value="F:GTPase activity"/>
    <property type="evidence" value="ECO:0007669"/>
    <property type="project" value="InterPro"/>
</dbReference>
<feature type="region of interest" description="Disordered" evidence="8">
    <location>
        <begin position="203"/>
        <end position="244"/>
    </location>
</feature>
<dbReference type="SMART" id="SM00173">
    <property type="entry name" value="RAS"/>
    <property type="match status" value="1"/>
</dbReference>
<dbReference type="InterPro" id="IPR027417">
    <property type="entry name" value="P-loop_NTPase"/>
</dbReference>
<organism evidence="9 10">
    <name type="scientific">Polytolypa hystricis (strain UAMH7299)</name>
    <dbReference type="NCBI Taxonomy" id="1447883"/>
    <lineage>
        <taxon>Eukaryota</taxon>
        <taxon>Fungi</taxon>
        <taxon>Dikarya</taxon>
        <taxon>Ascomycota</taxon>
        <taxon>Pezizomycotina</taxon>
        <taxon>Eurotiomycetes</taxon>
        <taxon>Eurotiomycetidae</taxon>
        <taxon>Onygenales</taxon>
        <taxon>Onygenales incertae sedis</taxon>
        <taxon>Polytolypa</taxon>
    </lineage>
</organism>
<dbReference type="SMART" id="SM00176">
    <property type="entry name" value="RAN"/>
    <property type="match status" value="1"/>
</dbReference>
<dbReference type="NCBIfam" id="TIGR00231">
    <property type="entry name" value="small_GTP"/>
    <property type="match status" value="1"/>
</dbReference>
<reference evidence="9 10" key="1">
    <citation type="submission" date="2017-10" db="EMBL/GenBank/DDBJ databases">
        <title>Comparative genomics in systemic dimorphic fungi from Ajellomycetaceae.</title>
        <authorList>
            <person name="Munoz J.F."/>
            <person name="Mcewen J.G."/>
            <person name="Clay O.K."/>
            <person name="Cuomo C.A."/>
        </authorList>
    </citation>
    <scope>NUCLEOTIDE SEQUENCE [LARGE SCALE GENOMIC DNA]</scope>
    <source>
        <strain evidence="9 10">UAMH7299</strain>
    </source>
</reference>
<gene>
    <name evidence="9" type="ORF">AJ80_05497</name>
</gene>
<dbReference type="PROSITE" id="PS51419">
    <property type="entry name" value="RAB"/>
    <property type="match status" value="1"/>
</dbReference>
<dbReference type="GO" id="GO:0005525">
    <property type="term" value="F:GTP binding"/>
    <property type="evidence" value="ECO:0007669"/>
    <property type="project" value="UniProtKB-KW"/>
</dbReference>
<keyword evidence="6" id="KW-0342">GTP-binding</keyword>
<dbReference type="PROSITE" id="PS51418">
    <property type="entry name" value="RAN"/>
    <property type="match status" value="1"/>
</dbReference>
<dbReference type="PRINTS" id="PR00449">
    <property type="entry name" value="RASTRNSFRMNG"/>
</dbReference>
<dbReference type="FunFam" id="3.40.50.300:FF:001447">
    <property type="entry name" value="Ras-related protein Rab-1B"/>
    <property type="match status" value="1"/>
</dbReference>
<keyword evidence="4" id="KW-0547">Nucleotide-binding</keyword>
<keyword evidence="10" id="KW-1185">Reference proteome</keyword>
<dbReference type="SMART" id="SM00174">
    <property type="entry name" value="RHO"/>
    <property type="match status" value="1"/>
</dbReference>
<evidence type="ECO:0000256" key="7">
    <source>
        <dbReference type="ARBA" id="ARBA00023242"/>
    </source>
</evidence>
<sequence length="261" mass="29135">MENPPPRIFKAVVVGDAGVGKTTLVKRFLYPELHFQAGHIATPGVEVHPLTFTTTHGIIHLDLWDTAGEEKDGSKLEKYYANADAAIIMFDVTNRISYKNVHSWYTCLKHAIGTDKPSKLIKIPVCLCVNKVDMKGRKVFSEITTYTQKKNLEYYEVSAKNTYCFDRPFLWLLRVLAGEPGLDFKFDAPTPVIAFRDTTLKSEEVSSHDSQPAAAASGPEPEDINSDSLAVETPNTQSEDQLRSDSFAADKKDSFLFRANN</sequence>
<proteinExistence type="inferred from homology"/>
<dbReference type="GO" id="GO:0005737">
    <property type="term" value="C:cytoplasm"/>
    <property type="evidence" value="ECO:0007669"/>
    <property type="project" value="TreeGrafter"/>
</dbReference>
<dbReference type="InterPro" id="IPR002041">
    <property type="entry name" value="Ran_GTPase"/>
</dbReference>
<dbReference type="OrthoDB" id="48625at2759"/>
<evidence type="ECO:0000256" key="6">
    <source>
        <dbReference type="ARBA" id="ARBA00023134"/>
    </source>
</evidence>
<dbReference type="GO" id="GO:0000054">
    <property type="term" value="P:ribosomal subunit export from nucleus"/>
    <property type="evidence" value="ECO:0007669"/>
    <property type="project" value="TreeGrafter"/>
</dbReference>
<evidence type="ECO:0000256" key="1">
    <source>
        <dbReference type="ARBA" id="ARBA00004123"/>
    </source>
</evidence>
<comment type="similarity">
    <text evidence="2">Belongs to the small GTPase superfamily. Ran family.</text>
</comment>
<dbReference type="SUPFAM" id="SSF52540">
    <property type="entry name" value="P-loop containing nucleoside triphosphate hydrolases"/>
    <property type="match status" value="1"/>
</dbReference>
<evidence type="ECO:0000256" key="2">
    <source>
        <dbReference type="ARBA" id="ARBA00008028"/>
    </source>
</evidence>
<keyword evidence="5" id="KW-0653">Protein transport</keyword>
<evidence type="ECO:0000256" key="5">
    <source>
        <dbReference type="ARBA" id="ARBA00022927"/>
    </source>
</evidence>
<protein>
    <recommendedName>
        <fullName evidence="11">GTP-binding nuclear protein</fullName>
    </recommendedName>
</protein>
<dbReference type="Pfam" id="PF00071">
    <property type="entry name" value="Ras"/>
    <property type="match status" value="1"/>
</dbReference>
<evidence type="ECO:0000256" key="8">
    <source>
        <dbReference type="SAM" id="MobiDB-lite"/>
    </source>
</evidence>
<dbReference type="PANTHER" id="PTHR24071">
    <property type="entry name" value="RAN GTPASE"/>
    <property type="match status" value="1"/>
</dbReference>
<evidence type="ECO:0000313" key="9">
    <source>
        <dbReference type="EMBL" id="PGH15480.1"/>
    </source>
</evidence>
<evidence type="ECO:0000256" key="4">
    <source>
        <dbReference type="ARBA" id="ARBA00022741"/>
    </source>
</evidence>
<dbReference type="GO" id="GO:0005634">
    <property type="term" value="C:nucleus"/>
    <property type="evidence" value="ECO:0007669"/>
    <property type="project" value="UniProtKB-SubCell"/>
</dbReference>
<dbReference type="PANTHER" id="PTHR24071:SF0">
    <property type="entry name" value="GTP-BINDING NUCLEAR PROTEIN RAN"/>
    <property type="match status" value="1"/>
</dbReference>
<dbReference type="GO" id="GO:0006606">
    <property type="term" value="P:protein import into nucleus"/>
    <property type="evidence" value="ECO:0007669"/>
    <property type="project" value="TreeGrafter"/>
</dbReference>
<dbReference type="STRING" id="1447883.A0A2B7Y2I6"/>
<evidence type="ECO:0000313" key="10">
    <source>
        <dbReference type="Proteomes" id="UP000224634"/>
    </source>
</evidence>
<dbReference type="AlphaFoldDB" id="A0A2B7Y2I6"/>
<dbReference type="Proteomes" id="UP000224634">
    <property type="component" value="Unassembled WGS sequence"/>
</dbReference>
<dbReference type="InterPro" id="IPR005225">
    <property type="entry name" value="Small_GTP-bd"/>
</dbReference>